<reference evidence="1" key="1">
    <citation type="submission" date="2020-03" db="EMBL/GenBank/DDBJ databases">
        <title>The deep terrestrial virosphere.</title>
        <authorList>
            <person name="Holmfeldt K."/>
            <person name="Nilsson E."/>
            <person name="Simone D."/>
            <person name="Lopez-Fernandez M."/>
            <person name="Wu X."/>
            <person name="de Brujin I."/>
            <person name="Lundin D."/>
            <person name="Andersson A."/>
            <person name="Bertilsson S."/>
            <person name="Dopson M."/>
        </authorList>
    </citation>
    <scope>NUCLEOTIDE SEQUENCE</scope>
    <source>
        <strain evidence="1">MM415A00555</strain>
    </source>
</reference>
<gene>
    <name evidence="1" type="ORF">MM415A00555_0023</name>
</gene>
<dbReference type="EMBL" id="MT142455">
    <property type="protein sequence ID" value="QJA81332.1"/>
    <property type="molecule type" value="Genomic_DNA"/>
</dbReference>
<protein>
    <submittedName>
        <fullName evidence="1">Uncharacterized protein</fullName>
    </submittedName>
</protein>
<proteinExistence type="predicted"/>
<evidence type="ECO:0000313" key="1">
    <source>
        <dbReference type="EMBL" id="QJA81332.1"/>
    </source>
</evidence>
<sequence>MARKGPVAINTDAVALGLAQIRIGASLANIASTDAVLTASDSIGSLANTRFVGNTDWYKLEGGFPLLEEYTTPIRESAQLECAFRETTPANLALAYGYDPAALPYSGYEAHSGEVPLGGRSAPAYVRMEAIYTYPNGTSHMYIIAPRAQVSASAEMDFAEEDAAAVPIVIEFKRADSELASGGHAVWDDRPLGRIYWD</sequence>
<organism evidence="1">
    <name type="scientific">viral metagenome</name>
    <dbReference type="NCBI Taxonomy" id="1070528"/>
    <lineage>
        <taxon>unclassified sequences</taxon>
        <taxon>metagenomes</taxon>
        <taxon>organismal metagenomes</taxon>
    </lineage>
</organism>
<name>A0A6M3KHK4_9ZZZZ</name>
<accession>A0A6M3KHK4</accession>
<dbReference type="AlphaFoldDB" id="A0A6M3KHK4"/>